<dbReference type="InterPro" id="IPR036462">
    <property type="entry name" value="Fumarylacetoacetase_N_sf"/>
</dbReference>
<feature type="domain" description="Fumarylacetoacetase-like C-terminal" evidence="11">
    <location>
        <begin position="142"/>
        <end position="434"/>
    </location>
</feature>
<keyword evidence="10" id="KW-0585">Phenylalanine catabolism</keyword>
<evidence type="ECO:0000256" key="7">
    <source>
        <dbReference type="ARBA" id="ARBA00022837"/>
    </source>
</evidence>
<dbReference type="Gene3D" id="3.90.850.10">
    <property type="entry name" value="Fumarylacetoacetase-like, C-terminal domain"/>
    <property type="match status" value="1"/>
</dbReference>
<dbReference type="SUPFAM" id="SSF56529">
    <property type="entry name" value="FAH"/>
    <property type="match status" value="1"/>
</dbReference>
<dbReference type="Pfam" id="PF01557">
    <property type="entry name" value="FAA_hydrolase"/>
    <property type="match status" value="1"/>
</dbReference>
<evidence type="ECO:0000256" key="2">
    <source>
        <dbReference type="ARBA" id="ARBA00001946"/>
    </source>
</evidence>
<evidence type="ECO:0000256" key="5">
    <source>
        <dbReference type="ARBA" id="ARBA00022723"/>
    </source>
</evidence>
<evidence type="ECO:0000256" key="1">
    <source>
        <dbReference type="ARBA" id="ARBA00001913"/>
    </source>
</evidence>
<name>A0ABP8KUR1_9BURK</name>
<evidence type="ECO:0000256" key="10">
    <source>
        <dbReference type="ARBA" id="ARBA00023232"/>
    </source>
</evidence>
<dbReference type="InterPro" id="IPR011234">
    <property type="entry name" value="Fumarylacetoacetase-like_C"/>
</dbReference>
<comment type="pathway">
    <text evidence="3">Amino-acid degradation; L-phenylalanine degradation; acetoacetate and fumarate from L-phenylalanine: step 6/6.</text>
</comment>
<dbReference type="Gene3D" id="2.30.30.230">
    <property type="entry name" value="Fumarylacetoacetase, N-terminal domain"/>
    <property type="match status" value="1"/>
</dbReference>
<accession>A0ABP8KUR1</accession>
<evidence type="ECO:0000259" key="11">
    <source>
        <dbReference type="Pfam" id="PF01557"/>
    </source>
</evidence>
<evidence type="ECO:0000259" key="12">
    <source>
        <dbReference type="Pfam" id="PF09298"/>
    </source>
</evidence>
<sequence>MHTIALNATHDPSARSWVASAQAEGTDFPIQNLPYAVFRRRGEDAARWRLGVAIGDQIVDLRAVAARAPWHGNAAQALQAAAADSRLNALMALGSEAASALRRALFDALREGAAQQAVTPADLVPQADAEYDVPARIGDYTDFYTSIHHATNIGRQFRPDQPLLPNYQWVPIGYHGRASSVVVSGQSFRRPVGQSMPPGSAQPQFGASRRLDIELELGVFIGAGNALGEPVPLDAAEDHVFGLCLLNDWSARDLQGWEYQPLGPFLSKNFATTVSPWVVTMEALAPYRTAWDRPQDHPQPLPYLESAHNRAAGAFDIQLQVDLSTPRMRSAGAADATICRTSYRHAYWTLAQMVTHHTVNGCNLQPGDLLGTGTLSGPTLDQAGALIELTLGGKQPLQLPDGEQRVFLEDGDRVTLRGWCERSGAARIGFGACAGEVLPARSI</sequence>
<keyword evidence="6" id="KW-0378">Hydrolase</keyword>
<proteinExistence type="predicted"/>
<evidence type="ECO:0000256" key="8">
    <source>
        <dbReference type="ARBA" id="ARBA00022842"/>
    </source>
</evidence>
<keyword evidence="7" id="KW-0106">Calcium</keyword>
<dbReference type="NCBIfam" id="TIGR01266">
    <property type="entry name" value="fum_ac_acetase"/>
    <property type="match status" value="1"/>
</dbReference>
<keyword evidence="5" id="KW-0479">Metal-binding</keyword>
<organism evidence="13 14">
    <name type="scientific">Acidovorax lacteus</name>
    <dbReference type="NCBI Taxonomy" id="1924988"/>
    <lineage>
        <taxon>Bacteria</taxon>
        <taxon>Pseudomonadati</taxon>
        <taxon>Pseudomonadota</taxon>
        <taxon>Betaproteobacteria</taxon>
        <taxon>Burkholderiales</taxon>
        <taxon>Comamonadaceae</taxon>
        <taxon>Acidovorax</taxon>
    </lineage>
</organism>
<comment type="caution">
    <text evidence="13">The sequence shown here is derived from an EMBL/GenBank/DDBJ whole genome shotgun (WGS) entry which is preliminary data.</text>
</comment>
<dbReference type="PANTHER" id="PTHR43069:SF2">
    <property type="entry name" value="FUMARYLACETOACETASE"/>
    <property type="match status" value="1"/>
</dbReference>
<dbReference type="RefSeq" id="WP_345059951.1">
    <property type="nucleotide sequence ID" value="NZ_BAABEX010000001.1"/>
</dbReference>
<evidence type="ECO:0000256" key="6">
    <source>
        <dbReference type="ARBA" id="ARBA00022801"/>
    </source>
</evidence>
<evidence type="ECO:0000256" key="3">
    <source>
        <dbReference type="ARBA" id="ARBA00004782"/>
    </source>
</evidence>
<dbReference type="SUPFAM" id="SSF63433">
    <property type="entry name" value="Fumarylacetoacetate hydrolase, FAH, N-terminal domain"/>
    <property type="match status" value="1"/>
</dbReference>
<dbReference type="Proteomes" id="UP001501788">
    <property type="component" value="Unassembled WGS sequence"/>
</dbReference>
<comment type="cofactor">
    <cofactor evidence="2">
        <name>Mg(2+)</name>
        <dbReference type="ChEBI" id="CHEBI:18420"/>
    </cofactor>
</comment>
<evidence type="ECO:0000256" key="9">
    <source>
        <dbReference type="ARBA" id="ARBA00022878"/>
    </source>
</evidence>
<evidence type="ECO:0000313" key="14">
    <source>
        <dbReference type="Proteomes" id="UP001501788"/>
    </source>
</evidence>
<evidence type="ECO:0000313" key="13">
    <source>
        <dbReference type="EMBL" id="GAA4417159.1"/>
    </source>
</evidence>
<comment type="cofactor">
    <cofactor evidence="1">
        <name>Ca(2+)</name>
        <dbReference type="ChEBI" id="CHEBI:29108"/>
    </cofactor>
</comment>
<dbReference type="InterPro" id="IPR036663">
    <property type="entry name" value="Fumarylacetoacetase_C_sf"/>
</dbReference>
<keyword evidence="8" id="KW-0460">Magnesium</keyword>
<evidence type="ECO:0000256" key="4">
    <source>
        <dbReference type="ARBA" id="ARBA00012094"/>
    </source>
</evidence>
<keyword evidence="9" id="KW-0828">Tyrosine catabolism</keyword>
<dbReference type="EMBL" id="BAABEX010000001">
    <property type="protein sequence ID" value="GAA4417159.1"/>
    <property type="molecule type" value="Genomic_DNA"/>
</dbReference>
<dbReference type="InterPro" id="IPR005959">
    <property type="entry name" value="Fumarylacetoacetase"/>
</dbReference>
<protein>
    <recommendedName>
        <fullName evidence="4">fumarylacetoacetase</fullName>
        <ecNumber evidence="4">3.7.1.2</ecNumber>
    </recommendedName>
</protein>
<feature type="domain" description="Fumarylacetoacetase N-terminal" evidence="12">
    <location>
        <begin position="31"/>
        <end position="134"/>
    </location>
</feature>
<keyword evidence="14" id="KW-1185">Reference proteome</keyword>
<dbReference type="InterPro" id="IPR015377">
    <property type="entry name" value="Fumarylacetoacetase_N"/>
</dbReference>
<dbReference type="EC" id="3.7.1.2" evidence="4"/>
<dbReference type="Pfam" id="PF09298">
    <property type="entry name" value="FAA_hydrolase_N"/>
    <property type="match status" value="1"/>
</dbReference>
<dbReference type="PANTHER" id="PTHR43069">
    <property type="entry name" value="FUMARYLACETOACETASE"/>
    <property type="match status" value="1"/>
</dbReference>
<gene>
    <name evidence="13" type="primary">fahA</name>
    <name evidence="13" type="ORF">GCM10023090_00280</name>
</gene>
<reference evidence="14" key="1">
    <citation type="journal article" date="2019" name="Int. J. Syst. Evol. Microbiol.">
        <title>The Global Catalogue of Microorganisms (GCM) 10K type strain sequencing project: providing services to taxonomists for standard genome sequencing and annotation.</title>
        <authorList>
            <consortium name="The Broad Institute Genomics Platform"/>
            <consortium name="The Broad Institute Genome Sequencing Center for Infectious Disease"/>
            <person name="Wu L."/>
            <person name="Ma J."/>
        </authorList>
    </citation>
    <scope>NUCLEOTIDE SEQUENCE [LARGE SCALE GENOMIC DNA]</scope>
    <source>
        <strain evidence="14">JCM 31890</strain>
    </source>
</reference>